<feature type="transmembrane region" description="Helical" evidence="9">
    <location>
        <begin position="583"/>
        <end position="605"/>
    </location>
</feature>
<evidence type="ECO:0000256" key="2">
    <source>
        <dbReference type="ARBA" id="ARBA00022606"/>
    </source>
</evidence>
<feature type="transmembrane region" description="Helical" evidence="9">
    <location>
        <begin position="266"/>
        <end position="288"/>
    </location>
</feature>
<feature type="transmembrane region" description="Helical" evidence="9">
    <location>
        <begin position="355"/>
        <end position="373"/>
    </location>
</feature>
<keyword evidence="11" id="KW-1185">Reference proteome</keyword>
<feature type="transmembrane region" description="Helical" evidence="9">
    <location>
        <begin position="611"/>
        <end position="638"/>
    </location>
</feature>
<feature type="transmembrane region" description="Helical" evidence="9">
    <location>
        <begin position="385"/>
        <end position="405"/>
    </location>
</feature>
<protein>
    <recommendedName>
        <fullName evidence="12">Odorant receptor</fullName>
    </recommendedName>
</protein>
<dbReference type="EMBL" id="JAHXZJ010002609">
    <property type="protein sequence ID" value="KAH0539455.1"/>
    <property type="molecule type" value="Genomic_DNA"/>
</dbReference>
<reference evidence="10 11" key="1">
    <citation type="journal article" date="2021" name="J. Hered.">
        <title>A chromosome-level genome assembly of the parasitoid wasp, Cotesia glomerata (Hymenoptera: Braconidae).</title>
        <authorList>
            <person name="Pinto B.J."/>
            <person name="Weis J.J."/>
            <person name="Gamble T."/>
            <person name="Ode P.J."/>
            <person name="Paul R."/>
            <person name="Zaspel J.M."/>
        </authorList>
    </citation>
    <scope>NUCLEOTIDE SEQUENCE [LARGE SCALE GENOMIC DNA]</scope>
    <source>
        <strain evidence="10">CgM1</strain>
    </source>
</reference>
<comment type="caution">
    <text evidence="10">The sequence shown here is derived from an EMBL/GenBank/DDBJ whole genome shotgun (WGS) entry which is preliminary data.</text>
</comment>
<feature type="transmembrane region" description="Helical" evidence="9">
    <location>
        <begin position="38"/>
        <end position="57"/>
    </location>
</feature>
<keyword evidence="6 9" id="KW-0472">Membrane</keyword>
<dbReference type="Pfam" id="PF02949">
    <property type="entry name" value="7tm_6"/>
    <property type="match status" value="3"/>
</dbReference>
<gene>
    <name evidence="10" type="ORF">KQX54_004889</name>
</gene>
<name>A0AAV7HYU6_COTGL</name>
<evidence type="ECO:0000256" key="5">
    <source>
        <dbReference type="ARBA" id="ARBA00022989"/>
    </source>
</evidence>
<dbReference type="PANTHER" id="PTHR21137:SF42">
    <property type="entry name" value="ODORANT RECEPTOR 83A"/>
    <property type="match status" value="1"/>
</dbReference>
<feature type="transmembrane region" description="Helical" evidence="9">
    <location>
        <begin position="928"/>
        <end position="950"/>
    </location>
</feature>
<evidence type="ECO:0008006" key="12">
    <source>
        <dbReference type="Google" id="ProtNLM"/>
    </source>
</evidence>
<dbReference type="PANTHER" id="PTHR21137">
    <property type="entry name" value="ODORANT RECEPTOR"/>
    <property type="match status" value="1"/>
</dbReference>
<feature type="transmembrane region" description="Helical" evidence="9">
    <location>
        <begin position="447"/>
        <end position="467"/>
    </location>
</feature>
<feature type="transmembrane region" description="Helical" evidence="9">
    <location>
        <begin position="832"/>
        <end position="851"/>
    </location>
</feature>
<evidence type="ECO:0000256" key="1">
    <source>
        <dbReference type="ARBA" id="ARBA00004141"/>
    </source>
</evidence>
<organism evidence="10 11">
    <name type="scientific">Cotesia glomerata</name>
    <name type="common">Lepidopteran parasitic wasp</name>
    <name type="synonym">Apanteles glomeratus</name>
    <dbReference type="NCBI Taxonomy" id="32391"/>
    <lineage>
        <taxon>Eukaryota</taxon>
        <taxon>Metazoa</taxon>
        <taxon>Ecdysozoa</taxon>
        <taxon>Arthropoda</taxon>
        <taxon>Hexapoda</taxon>
        <taxon>Insecta</taxon>
        <taxon>Pterygota</taxon>
        <taxon>Neoptera</taxon>
        <taxon>Endopterygota</taxon>
        <taxon>Hymenoptera</taxon>
        <taxon>Apocrita</taxon>
        <taxon>Ichneumonoidea</taxon>
        <taxon>Braconidae</taxon>
        <taxon>Microgastrinae</taxon>
        <taxon>Cotesia</taxon>
    </lineage>
</organism>
<comment type="subcellular location">
    <subcellularLocation>
        <location evidence="1">Membrane</location>
        <topology evidence="1">Multi-pass membrane protein</topology>
    </subcellularLocation>
</comment>
<evidence type="ECO:0000256" key="8">
    <source>
        <dbReference type="ARBA" id="ARBA00023224"/>
    </source>
</evidence>
<evidence type="ECO:0000313" key="11">
    <source>
        <dbReference type="Proteomes" id="UP000826195"/>
    </source>
</evidence>
<dbReference type="GO" id="GO:0007165">
    <property type="term" value="P:signal transduction"/>
    <property type="evidence" value="ECO:0007669"/>
    <property type="project" value="UniProtKB-KW"/>
</dbReference>
<keyword evidence="2" id="KW-0716">Sensory transduction</keyword>
<keyword evidence="3 9" id="KW-0812">Transmembrane</keyword>
<evidence type="ECO:0000256" key="3">
    <source>
        <dbReference type="ARBA" id="ARBA00022692"/>
    </source>
</evidence>
<feature type="transmembrane region" description="Helical" evidence="9">
    <location>
        <begin position="900"/>
        <end position="922"/>
    </location>
</feature>
<dbReference type="Proteomes" id="UP000826195">
    <property type="component" value="Unassembled WGS sequence"/>
</dbReference>
<evidence type="ECO:0000256" key="9">
    <source>
        <dbReference type="SAM" id="Phobius"/>
    </source>
</evidence>
<proteinExistence type="predicted"/>
<dbReference type="GO" id="GO:0005549">
    <property type="term" value="F:odorant binding"/>
    <property type="evidence" value="ECO:0007669"/>
    <property type="project" value="InterPro"/>
</dbReference>
<feature type="transmembrane region" description="Helical" evidence="9">
    <location>
        <begin position="294"/>
        <end position="321"/>
    </location>
</feature>
<feature type="transmembrane region" description="Helical" evidence="9">
    <location>
        <begin position="69"/>
        <end position="88"/>
    </location>
</feature>
<feature type="transmembrane region" description="Helical" evidence="9">
    <location>
        <begin position="130"/>
        <end position="148"/>
    </location>
</feature>
<sequence>MNTNVESKFEQTKFMFDKVRWIIEFLNAWPINPTKKKLILFLLYLIHENVYLAMAYYDLFSIFGDLQLMSTNLIGTLVQMIMMIRLIFVKFSSRLRNIIVEIKDDVCDKNYQRTDEKIIYIKYSEMATNFYKITMGFGTGAGLSFYILPAQNYFIAWLLHQPAPLELPYRAKIFNTNETTLKQSIFLYIYQAPLPITALCYFATVNMQFIIISNICARIAILGNRINQINNSIAMKTDSLIKHIVLKHLELIRLTKRVDETWTPVFLLEIIVLIPLLALVLFSAILALEASETVGFLMLITYVSAVLSCLFANCLMGELLLTEKQFEESKLMIKKIGGLIQILKAWPINQSRKELTMFIIYLSYETIYLSMAFNDVVSIFGNLQLMTANFLGTLVQLVMVSRLIFIRFSVKMKEIIEEIFDNCDGKNYPSKSEKEIYIKYSLKAKNFYIVTMTSIIIAAFGFCLLPLQKYIISWLLHYPATLEIPYRAKLFYSNGTSYRQTILLYIFEIPLPVTSICYTAAINLQFVRISNICARIAILANRIKNINCNRDNKTESCIKYIVLKHVELIKLTKKVEKTCTPMLFVELLILIPLLALVLFSAIVALEASETLAFLMLFVYVGAVLSSLFANCLMGELLLTEKQFEESKLMIKKIGGLIQILNAWPINQSRKKLTMFMIYLSYETIYLSMAFNDVVSIFGSLQLMTANFLGTLVQLVMVIRLIFIRFSVKMKEIIEEIFDNCDVKNYPSKSEKEIYIKYYLKAKNFYIVTMTSIIIAAFGFCLLPLQKYIISWLLNYPATLEIPYRVKLFNSNGTSYRKTILLYIFELPLPVTAIGYIASINLQFVIISNICARIAILAKRIKNINCNSGNKTESLIKHIVLKHVELIKLIHRVNETCTPMLFVELLIWIPLLALVLFSAIVALEANETVAFLMLFNYICAALACLFANCLMGEILLTEEMFYVCKWEEMSNKSRRSWLVCMSSGANIPMQITAGKIYIFSFNGFTGILRSSMAYVSLLRTLTA</sequence>
<dbReference type="InterPro" id="IPR004117">
    <property type="entry name" value="7tm6_olfct_rcpt"/>
</dbReference>
<evidence type="ECO:0000256" key="7">
    <source>
        <dbReference type="ARBA" id="ARBA00023170"/>
    </source>
</evidence>
<feature type="transmembrane region" description="Helical" evidence="9">
    <location>
        <begin position="764"/>
        <end position="784"/>
    </location>
</feature>
<evidence type="ECO:0000256" key="4">
    <source>
        <dbReference type="ARBA" id="ARBA00022725"/>
    </source>
</evidence>
<feature type="transmembrane region" description="Helical" evidence="9">
    <location>
        <begin position="502"/>
        <end position="521"/>
    </location>
</feature>
<dbReference type="GO" id="GO:0005886">
    <property type="term" value="C:plasma membrane"/>
    <property type="evidence" value="ECO:0007669"/>
    <property type="project" value="TreeGrafter"/>
</dbReference>
<keyword evidence="7" id="KW-0675">Receptor</keyword>
<evidence type="ECO:0000313" key="10">
    <source>
        <dbReference type="EMBL" id="KAH0539455.1"/>
    </source>
</evidence>
<feature type="transmembrane region" description="Helical" evidence="9">
    <location>
        <begin position="702"/>
        <end position="722"/>
    </location>
</feature>
<dbReference type="GO" id="GO:0004984">
    <property type="term" value="F:olfactory receptor activity"/>
    <property type="evidence" value="ECO:0007669"/>
    <property type="project" value="InterPro"/>
</dbReference>
<keyword evidence="4" id="KW-0552">Olfaction</keyword>
<keyword evidence="5 9" id="KW-1133">Transmembrane helix</keyword>
<dbReference type="AlphaFoldDB" id="A0AAV7HYU6"/>
<keyword evidence="8" id="KW-0807">Transducer</keyword>
<accession>A0AAV7HYU6</accession>
<feature type="transmembrane region" description="Helical" evidence="9">
    <location>
        <begin position="672"/>
        <end position="690"/>
    </location>
</feature>
<evidence type="ECO:0000256" key="6">
    <source>
        <dbReference type="ARBA" id="ARBA00023136"/>
    </source>
</evidence>